<dbReference type="Pfam" id="PF13409">
    <property type="entry name" value="GST_N_2"/>
    <property type="match status" value="1"/>
</dbReference>
<dbReference type="GeneID" id="63754464"/>
<dbReference type="PROSITE" id="PS50404">
    <property type="entry name" value="GST_NTER"/>
    <property type="match status" value="1"/>
</dbReference>
<dbReference type="OrthoDB" id="3587182at2759"/>
<dbReference type="AlphaFoldDB" id="A0A1L9REW2"/>
<evidence type="ECO:0000313" key="2">
    <source>
        <dbReference type="EMBL" id="OJJ33403.1"/>
    </source>
</evidence>
<reference evidence="3" key="1">
    <citation type="journal article" date="2017" name="Genome Biol.">
        <title>Comparative genomics reveals high biological diversity and specific adaptations in the industrially and medically important fungal genus Aspergillus.</title>
        <authorList>
            <person name="de Vries R.P."/>
            <person name="Riley R."/>
            <person name="Wiebenga A."/>
            <person name="Aguilar-Osorio G."/>
            <person name="Amillis S."/>
            <person name="Uchima C.A."/>
            <person name="Anderluh G."/>
            <person name="Asadollahi M."/>
            <person name="Askin M."/>
            <person name="Barry K."/>
            <person name="Battaglia E."/>
            <person name="Bayram O."/>
            <person name="Benocci T."/>
            <person name="Braus-Stromeyer S.A."/>
            <person name="Caldana C."/>
            <person name="Canovas D."/>
            <person name="Cerqueira G.C."/>
            <person name="Chen F."/>
            <person name="Chen W."/>
            <person name="Choi C."/>
            <person name="Clum A."/>
            <person name="Dos Santos R.A."/>
            <person name="Damasio A.R."/>
            <person name="Diallinas G."/>
            <person name="Emri T."/>
            <person name="Fekete E."/>
            <person name="Flipphi M."/>
            <person name="Freyberg S."/>
            <person name="Gallo A."/>
            <person name="Gournas C."/>
            <person name="Habgood R."/>
            <person name="Hainaut M."/>
            <person name="Harispe M.L."/>
            <person name="Henrissat B."/>
            <person name="Hilden K.S."/>
            <person name="Hope R."/>
            <person name="Hossain A."/>
            <person name="Karabika E."/>
            <person name="Karaffa L."/>
            <person name="Karanyi Z."/>
            <person name="Krasevec N."/>
            <person name="Kuo A."/>
            <person name="Kusch H."/>
            <person name="LaButti K."/>
            <person name="Lagendijk E.L."/>
            <person name="Lapidus A."/>
            <person name="Levasseur A."/>
            <person name="Lindquist E."/>
            <person name="Lipzen A."/>
            <person name="Logrieco A.F."/>
            <person name="MacCabe A."/>
            <person name="Maekelae M.R."/>
            <person name="Malavazi I."/>
            <person name="Melin P."/>
            <person name="Meyer V."/>
            <person name="Mielnichuk N."/>
            <person name="Miskei M."/>
            <person name="Molnar A.P."/>
            <person name="Mule G."/>
            <person name="Ngan C.Y."/>
            <person name="Orejas M."/>
            <person name="Orosz E."/>
            <person name="Ouedraogo J.P."/>
            <person name="Overkamp K.M."/>
            <person name="Park H.-S."/>
            <person name="Perrone G."/>
            <person name="Piumi F."/>
            <person name="Punt P.J."/>
            <person name="Ram A.F."/>
            <person name="Ramon A."/>
            <person name="Rauscher S."/>
            <person name="Record E."/>
            <person name="Riano-Pachon D.M."/>
            <person name="Robert V."/>
            <person name="Roehrig J."/>
            <person name="Ruller R."/>
            <person name="Salamov A."/>
            <person name="Salih N.S."/>
            <person name="Samson R.A."/>
            <person name="Sandor E."/>
            <person name="Sanguinetti M."/>
            <person name="Schuetze T."/>
            <person name="Sepcic K."/>
            <person name="Shelest E."/>
            <person name="Sherlock G."/>
            <person name="Sophianopoulou V."/>
            <person name="Squina F.M."/>
            <person name="Sun H."/>
            <person name="Susca A."/>
            <person name="Todd R.B."/>
            <person name="Tsang A."/>
            <person name="Unkles S.E."/>
            <person name="van de Wiele N."/>
            <person name="van Rossen-Uffink D."/>
            <person name="Oliveira J.V."/>
            <person name="Vesth T.C."/>
            <person name="Visser J."/>
            <person name="Yu J.-H."/>
            <person name="Zhou M."/>
            <person name="Andersen M.R."/>
            <person name="Archer D.B."/>
            <person name="Baker S.E."/>
            <person name="Benoit I."/>
            <person name="Brakhage A.A."/>
            <person name="Braus G.H."/>
            <person name="Fischer R."/>
            <person name="Frisvad J.C."/>
            <person name="Goldman G.H."/>
            <person name="Houbraken J."/>
            <person name="Oakley B."/>
            <person name="Pocsi I."/>
            <person name="Scazzocchio C."/>
            <person name="Seiboth B."/>
            <person name="vanKuyk P.A."/>
            <person name="Wortman J."/>
            <person name="Dyer P.S."/>
            <person name="Grigoriev I.V."/>
        </authorList>
    </citation>
    <scope>NUCLEOTIDE SEQUENCE [LARGE SCALE GENOMIC DNA]</scope>
    <source>
        <strain evidence="3">DTO 134E9</strain>
    </source>
</reference>
<keyword evidence="3" id="KW-1185">Reference proteome</keyword>
<dbReference type="InterPro" id="IPR036249">
    <property type="entry name" value="Thioredoxin-like_sf"/>
</dbReference>
<dbReference type="EMBL" id="KV878214">
    <property type="protein sequence ID" value="OJJ33403.1"/>
    <property type="molecule type" value="Genomic_DNA"/>
</dbReference>
<proteinExistence type="predicted"/>
<name>A0A1L9REW2_ASPWE</name>
<dbReference type="VEuPathDB" id="FungiDB:ASPWEDRAFT_620702"/>
<dbReference type="InterPro" id="IPR004045">
    <property type="entry name" value="Glutathione_S-Trfase_N"/>
</dbReference>
<protein>
    <recommendedName>
        <fullName evidence="1">GST N-terminal domain-containing protein</fullName>
    </recommendedName>
</protein>
<accession>A0A1L9REW2</accession>
<dbReference type="Gene3D" id="1.20.1050.10">
    <property type="match status" value="1"/>
</dbReference>
<dbReference type="Proteomes" id="UP000184383">
    <property type="component" value="Unassembled WGS sequence"/>
</dbReference>
<feature type="domain" description="GST N-terminal" evidence="1">
    <location>
        <begin position="8"/>
        <end position="98"/>
    </location>
</feature>
<gene>
    <name evidence="2" type="ORF">ASPWEDRAFT_620702</name>
</gene>
<dbReference type="RefSeq" id="XP_040687080.1">
    <property type="nucleotide sequence ID" value="XM_040838616.1"/>
</dbReference>
<organism evidence="2 3">
    <name type="scientific">Aspergillus wentii DTO 134E9</name>
    <dbReference type="NCBI Taxonomy" id="1073089"/>
    <lineage>
        <taxon>Eukaryota</taxon>
        <taxon>Fungi</taxon>
        <taxon>Dikarya</taxon>
        <taxon>Ascomycota</taxon>
        <taxon>Pezizomycotina</taxon>
        <taxon>Eurotiomycetes</taxon>
        <taxon>Eurotiomycetidae</taxon>
        <taxon>Eurotiales</taxon>
        <taxon>Aspergillaceae</taxon>
        <taxon>Aspergillus</taxon>
        <taxon>Aspergillus subgen. Cremei</taxon>
    </lineage>
</organism>
<dbReference type="Gene3D" id="3.40.30.10">
    <property type="entry name" value="Glutaredoxin"/>
    <property type="match status" value="1"/>
</dbReference>
<evidence type="ECO:0000259" key="1">
    <source>
        <dbReference type="PROSITE" id="PS50404"/>
    </source>
</evidence>
<dbReference type="SUPFAM" id="SSF52833">
    <property type="entry name" value="Thioredoxin-like"/>
    <property type="match status" value="1"/>
</dbReference>
<sequence length="285" mass="32521">MKAFTPKAPWLLYAYPWQPFPRRLVIYLRERNIPSSLITLVPVSDVQFGDKPPPGFPPRPVGSLPILVIPQADGEKSVYIKQSIAIMEYIEETCLAGRYGFPKLQQQPFLPINTSFDDDPSLYRARHGELLALAAGLTESWNPVRSFGSGAGPMRVPAAAREMLRWTQRNILSVERWLDENEYCADGLRHGEGEGEQRMATIAEIILFQFFDFTKDCYGIDMTQSSGRTTTDVYGRETVEEYPRLKSFYDAFMTRPSARRHVELGDVPREEWVKAMTDWSPGVFE</sequence>
<dbReference type="STRING" id="1073089.A0A1L9REW2"/>
<evidence type="ECO:0000313" key="3">
    <source>
        <dbReference type="Proteomes" id="UP000184383"/>
    </source>
</evidence>